<protein>
    <submittedName>
        <fullName evidence="3">Adenomatous polyposis coli protein-like</fullName>
    </submittedName>
</protein>
<dbReference type="GO" id="GO:0007389">
    <property type="term" value="P:pattern specification process"/>
    <property type="evidence" value="ECO:0007669"/>
    <property type="project" value="TreeGrafter"/>
</dbReference>
<dbReference type="Pfam" id="PF05923">
    <property type="entry name" value="APC_r"/>
    <property type="match status" value="2"/>
</dbReference>
<dbReference type="GO" id="GO:0030877">
    <property type="term" value="C:beta-catenin destruction complex"/>
    <property type="evidence" value="ECO:0007669"/>
    <property type="project" value="TreeGrafter"/>
</dbReference>
<accession>A0AAJ6QTA4</accession>
<dbReference type="SUPFAM" id="SSF54236">
    <property type="entry name" value="Ubiquitin-like"/>
    <property type="match status" value="1"/>
</dbReference>
<feature type="compositionally biased region" description="Basic and acidic residues" evidence="1">
    <location>
        <begin position="333"/>
        <end position="346"/>
    </location>
</feature>
<feature type="compositionally biased region" description="Polar residues" evidence="1">
    <location>
        <begin position="608"/>
        <end position="620"/>
    </location>
</feature>
<dbReference type="Proteomes" id="UP000694867">
    <property type="component" value="Unplaced"/>
</dbReference>
<keyword evidence="2" id="KW-1185">Reference proteome</keyword>
<evidence type="ECO:0000313" key="2">
    <source>
        <dbReference type="Proteomes" id="UP000694867"/>
    </source>
</evidence>
<dbReference type="PANTHER" id="PTHR12607:SF12">
    <property type="entry name" value="APC-LIKE, ISOFORM A-RELATED"/>
    <property type="match status" value="1"/>
</dbReference>
<dbReference type="Gene3D" id="3.10.20.90">
    <property type="entry name" value="Phosphatidylinositol 3-kinase Catalytic Subunit, Chain A, domain 1"/>
    <property type="match status" value="1"/>
</dbReference>
<feature type="region of interest" description="Disordered" evidence="1">
    <location>
        <begin position="37"/>
        <end position="67"/>
    </location>
</feature>
<dbReference type="GO" id="GO:0005881">
    <property type="term" value="C:cytoplasmic microtubule"/>
    <property type="evidence" value="ECO:0007669"/>
    <property type="project" value="TreeGrafter"/>
</dbReference>
<dbReference type="PANTHER" id="PTHR12607">
    <property type="entry name" value="ADENOMATOUS POLYPOSIS COLI PROTEIN FAMILY"/>
    <property type="match status" value="1"/>
</dbReference>
<dbReference type="GO" id="GO:0045295">
    <property type="term" value="F:gamma-catenin binding"/>
    <property type="evidence" value="ECO:0007669"/>
    <property type="project" value="TreeGrafter"/>
</dbReference>
<feature type="region of interest" description="Disordered" evidence="1">
    <location>
        <begin position="281"/>
        <end position="312"/>
    </location>
</feature>
<dbReference type="GO" id="GO:0001708">
    <property type="term" value="P:cell fate specification"/>
    <property type="evidence" value="ECO:0007669"/>
    <property type="project" value="TreeGrafter"/>
</dbReference>
<name>A0AAJ6QTA4_9ACAR</name>
<dbReference type="GO" id="GO:0008017">
    <property type="term" value="F:microtubule binding"/>
    <property type="evidence" value="ECO:0007669"/>
    <property type="project" value="TreeGrafter"/>
</dbReference>
<dbReference type="RefSeq" id="XP_003743063.3">
    <property type="nucleotide sequence ID" value="XM_003743015.3"/>
</dbReference>
<dbReference type="InterPro" id="IPR009223">
    <property type="entry name" value="APC_rpt"/>
</dbReference>
<dbReference type="GeneID" id="100897537"/>
<proteinExistence type="predicted"/>
<dbReference type="InterPro" id="IPR026818">
    <property type="entry name" value="Apc_fam"/>
</dbReference>
<dbReference type="GO" id="GO:0007026">
    <property type="term" value="P:negative regulation of microtubule depolymerization"/>
    <property type="evidence" value="ECO:0007669"/>
    <property type="project" value="TreeGrafter"/>
</dbReference>
<evidence type="ECO:0000313" key="3">
    <source>
        <dbReference type="RefSeq" id="XP_003743063.3"/>
    </source>
</evidence>
<dbReference type="InterPro" id="IPR029071">
    <property type="entry name" value="Ubiquitin-like_domsf"/>
</dbReference>
<feature type="compositionally biased region" description="Polar residues" evidence="1">
    <location>
        <begin position="370"/>
        <end position="381"/>
    </location>
</feature>
<organism evidence="2 3">
    <name type="scientific">Galendromus occidentalis</name>
    <name type="common">western predatory mite</name>
    <dbReference type="NCBI Taxonomy" id="34638"/>
    <lineage>
        <taxon>Eukaryota</taxon>
        <taxon>Metazoa</taxon>
        <taxon>Ecdysozoa</taxon>
        <taxon>Arthropoda</taxon>
        <taxon>Chelicerata</taxon>
        <taxon>Arachnida</taxon>
        <taxon>Acari</taxon>
        <taxon>Parasitiformes</taxon>
        <taxon>Mesostigmata</taxon>
        <taxon>Gamasina</taxon>
        <taxon>Phytoseioidea</taxon>
        <taxon>Phytoseiidae</taxon>
        <taxon>Typhlodrominae</taxon>
        <taxon>Galendromus</taxon>
    </lineage>
</organism>
<feature type="compositionally biased region" description="Basic and acidic residues" evidence="1">
    <location>
        <begin position="37"/>
        <end position="54"/>
    </location>
</feature>
<dbReference type="GO" id="GO:0090090">
    <property type="term" value="P:negative regulation of canonical Wnt signaling pathway"/>
    <property type="evidence" value="ECO:0007669"/>
    <property type="project" value="TreeGrafter"/>
</dbReference>
<feature type="compositionally biased region" description="Pro residues" evidence="1">
    <location>
        <begin position="641"/>
        <end position="657"/>
    </location>
</feature>
<dbReference type="AlphaFoldDB" id="A0AAJ6QTA4"/>
<dbReference type="GO" id="GO:0016055">
    <property type="term" value="P:Wnt signaling pathway"/>
    <property type="evidence" value="ECO:0007669"/>
    <property type="project" value="InterPro"/>
</dbReference>
<dbReference type="GO" id="GO:0007399">
    <property type="term" value="P:nervous system development"/>
    <property type="evidence" value="ECO:0007669"/>
    <property type="project" value="TreeGrafter"/>
</dbReference>
<gene>
    <name evidence="3" type="primary">LOC100897537</name>
</gene>
<dbReference type="GO" id="GO:0008013">
    <property type="term" value="F:beta-catenin binding"/>
    <property type="evidence" value="ECO:0007669"/>
    <property type="project" value="InterPro"/>
</dbReference>
<sequence>MDKSMGPTLPMNISGGPFLIPSKADIEPIEEQPFDFSRKYNEVLEEPDSKDRSAEPATYQDDDMPRVYCTEGTPRLISRASSVGDLTGNDKRRPETIYEQEEITLASHTATANATPRIWSGNGSPTSMNSFCMNGNSQFDAHSIVSEFSRQPSGLISPSDLPDSPGQTMPPSPKERRPVYTTEAKHPFDYAYPLQNSSHIPQAARFTPIALDEVKHDVKSTSLNLVRPNPEPRQMRSYADSKSLIGDQYTQEDSLHNYRTEDTPANLSAATSFSDLSSICPKSDCHGPVPKPRMRKSMTPSNGCSPLPPLKTSHVSDLYTEAEGAPSVNNHSQHKESSFSMDDQKSESSSSLWKPRTLPRKLRDSLPSKDMNSSPSCSHNKSMPDLNKNPGESPSESDDEELLMAMINEGRPCKKADSSGSKITQNKNRNKQRKGKDFDSDSESDQQQILDELIKLGRPTSRNQTLKLKSKPDQRDDDYPSTSSTKDKFKAARSMESLSVAAKVVKKGATNFRVQEQPIRGGEAVIPKSAVARAQSLKGSKTLGYDPVHDRRQTKTPDPTEVSKIDMHFLNNRANKPISKVSPMRSSPKKYPDDEEEPCQKTVLLSPLRSSVRQSRQTCVKKTVELSAEASDASSEEPHPPRPPKPPQFRAPPKPPAPAVVEPIAAVEPIVPMPDVVQRVLPDIVTAEVPEEENNNNVAEVKIEVPPEPPEDSGDITVLSFKFTDSRRSYTRRFLASNQFHCVLNYLACKGFPSDKYKVVVPTLLRIKKEVTESSYGKTLAELKMVPKKTLTVKPR</sequence>
<dbReference type="GO" id="GO:0016342">
    <property type="term" value="C:catenin complex"/>
    <property type="evidence" value="ECO:0007669"/>
    <property type="project" value="TreeGrafter"/>
</dbReference>
<dbReference type="KEGG" id="goe:100897537"/>
<reference evidence="3" key="1">
    <citation type="submission" date="2025-08" db="UniProtKB">
        <authorList>
            <consortium name="RefSeq"/>
        </authorList>
    </citation>
    <scope>IDENTIFICATION</scope>
</reference>
<feature type="region of interest" description="Disordered" evidence="1">
    <location>
        <begin position="537"/>
        <end position="657"/>
    </location>
</feature>
<feature type="region of interest" description="Disordered" evidence="1">
    <location>
        <begin position="151"/>
        <end position="179"/>
    </location>
</feature>
<dbReference type="GO" id="GO:0016477">
    <property type="term" value="P:cell migration"/>
    <property type="evidence" value="ECO:0007669"/>
    <property type="project" value="TreeGrafter"/>
</dbReference>
<feature type="region of interest" description="Disordered" evidence="1">
    <location>
        <begin position="324"/>
        <end position="493"/>
    </location>
</feature>
<evidence type="ECO:0000256" key="1">
    <source>
        <dbReference type="SAM" id="MobiDB-lite"/>
    </source>
</evidence>